<comment type="caution">
    <text evidence="5">The sequence shown here is derived from an EMBL/GenBank/DDBJ whole genome shotgun (WGS) entry which is preliminary data.</text>
</comment>
<dbReference type="PANTHER" id="PTHR28573">
    <property type="entry name" value="SPINDLE AND KINETOCHORE-ASSOCIATED PROTEIN 1"/>
    <property type="match status" value="1"/>
</dbReference>
<proteinExistence type="inferred from homology"/>
<dbReference type="OMA" id="PTGMRED"/>
<dbReference type="AlphaFoldDB" id="A0A0K9NL46"/>
<organism evidence="5 6">
    <name type="scientific">Zostera marina</name>
    <name type="common">Eelgrass</name>
    <dbReference type="NCBI Taxonomy" id="29655"/>
    <lineage>
        <taxon>Eukaryota</taxon>
        <taxon>Viridiplantae</taxon>
        <taxon>Streptophyta</taxon>
        <taxon>Embryophyta</taxon>
        <taxon>Tracheophyta</taxon>
        <taxon>Spermatophyta</taxon>
        <taxon>Magnoliopsida</taxon>
        <taxon>Liliopsida</taxon>
        <taxon>Zosteraceae</taxon>
        <taxon>Zostera</taxon>
    </lineage>
</organism>
<dbReference type="GO" id="GO:0000278">
    <property type="term" value="P:mitotic cell cycle"/>
    <property type="evidence" value="ECO:0000318"/>
    <property type="project" value="GO_Central"/>
</dbReference>
<dbReference type="InterPro" id="IPR042031">
    <property type="entry name" value="SKA1_MBD_sf"/>
</dbReference>
<dbReference type="PANTHER" id="PTHR28573:SF1">
    <property type="entry name" value="SPINDLE AND KINETOCHORE-ASSOCIATED PROTEIN 1"/>
    <property type="match status" value="1"/>
</dbReference>
<dbReference type="GO" id="GO:0031110">
    <property type="term" value="P:regulation of microtubule polymerization or depolymerization"/>
    <property type="evidence" value="ECO:0000318"/>
    <property type="project" value="GO_Central"/>
</dbReference>
<protein>
    <recommendedName>
        <fullName evidence="3">SKA complex subunit 1 homolog</fullName>
    </recommendedName>
    <alternativeName>
        <fullName evidence="4">Spindle and kinetochore-associated protein 1 homolog</fullName>
    </alternativeName>
</protein>
<keyword evidence="2" id="KW-0175">Coiled coil</keyword>
<dbReference type="GO" id="GO:0072686">
    <property type="term" value="C:mitotic spindle"/>
    <property type="evidence" value="ECO:0000318"/>
    <property type="project" value="GO_Central"/>
</dbReference>
<dbReference type="Pfam" id="PF07160">
    <property type="entry name" value="SKA1"/>
    <property type="match status" value="1"/>
</dbReference>
<dbReference type="STRING" id="29655.A0A0K9NL46"/>
<evidence type="ECO:0000256" key="2">
    <source>
        <dbReference type="ARBA" id="ARBA00023054"/>
    </source>
</evidence>
<dbReference type="EMBL" id="LFYR01002060">
    <property type="protein sequence ID" value="KMZ57499.1"/>
    <property type="molecule type" value="Genomic_DNA"/>
</dbReference>
<name>A0A0K9NL46_ZOSMR</name>
<comment type="similarity">
    <text evidence="1">Belongs to the SKA1 family.</text>
</comment>
<reference evidence="6" key="1">
    <citation type="journal article" date="2016" name="Nature">
        <title>The genome of the seagrass Zostera marina reveals angiosperm adaptation to the sea.</title>
        <authorList>
            <person name="Olsen J.L."/>
            <person name="Rouze P."/>
            <person name="Verhelst B."/>
            <person name="Lin Y.-C."/>
            <person name="Bayer T."/>
            <person name="Collen J."/>
            <person name="Dattolo E."/>
            <person name="De Paoli E."/>
            <person name="Dittami S."/>
            <person name="Maumus F."/>
            <person name="Michel G."/>
            <person name="Kersting A."/>
            <person name="Lauritano C."/>
            <person name="Lohaus R."/>
            <person name="Toepel M."/>
            <person name="Tonon T."/>
            <person name="Vanneste K."/>
            <person name="Amirebrahimi M."/>
            <person name="Brakel J."/>
            <person name="Bostroem C."/>
            <person name="Chovatia M."/>
            <person name="Grimwood J."/>
            <person name="Jenkins J.W."/>
            <person name="Jueterbock A."/>
            <person name="Mraz A."/>
            <person name="Stam W.T."/>
            <person name="Tice H."/>
            <person name="Bornberg-Bauer E."/>
            <person name="Green P.J."/>
            <person name="Pearson G.A."/>
            <person name="Procaccini G."/>
            <person name="Duarte C.M."/>
            <person name="Schmutz J."/>
            <person name="Reusch T.B.H."/>
            <person name="Van de Peer Y."/>
        </authorList>
    </citation>
    <scope>NUCLEOTIDE SEQUENCE [LARGE SCALE GENOMIC DNA]</scope>
    <source>
        <strain evidence="6">cv. Finnish</strain>
    </source>
</reference>
<dbReference type="GO" id="GO:0000940">
    <property type="term" value="C:outer kinetochore"/>
    <property type="evidence" value="ECO:0000318"/>
    <property type="project" value="GO_Central"/>
</dbReference>
<evidence type="ECO:0000256" key="4">
    <source>
        <dbReference type="ARBA" id="ARBA00075755"/>
    </source>
</evidence>
<sequence length="281" mass="31905">MDRSMEMDPMEEGSSLDSLISSFNDRVADLKDLTIARNLSPAIAIPDLAGVDFTLSMIETKIQDIKDSFKGEREAIRKGKKFIELSKRQQNKLEHMATHFPSGMNKSTCLSYEPNSENYSYYTPVRSMQDISEFDLSKSHLEMIAHSVKEKKGHNPAPRWFITQKEFDALSSYMRGRLQLDKVNIAINELASCANITAQLIAKPKKKMSDEAWKKVLEIKEVARSENVKGKHFLLECDVKGPGLKLDNTGKATLTVLRHLGRIQECRIGHHRVFTLMTPTF</sequence>
<gene>
    <name evidence="5" type="ORF">ZOSMA_85G00660</name>
</gene>
<dbReference type="GO" id="GO:0005876">
    <property type="term" value="C:spindle microtubule"/>
    <property type="evidence" value="ECO:0000318"/>
    <property type="project" value="GO_Central"/>
</dbReference>
<dbReference type="Proteomes" id="UP000036987">
    <property type="component" value="Unassembled WGS sequence"/>
</dbReference>
<dbReference type="GO" id="GO:0051301">
    <property type="term" value="P:cell division"/>
    <property type="evidence" value="ECO:0007669"/>
    <property type="project" value="InterPro"/>
</dbReference>
<evidence type="ECO:0000313" key="5">
    <source>
        <dbReference type="EMBL" id="KMZ57499.1"/>
    </source>
</evidence>
<dbReference type="GO" id="GO:0008017">
    <property type="term" value="F:microtubule binding"/>
    <property type="evidence" value="ECO:0000318"/>
    <property type="project" value="GO_Central"/>
</dbReference>
<dbReference type="Gene3D" id="1.10.10.1890">
    <property type="entry name" value="Ska1 microtubule binding domain-like"/>
    <property type="match status" value="1"/>
</dbReference>
<dbReference type="InterPro" id="IPR009829">
    <property type="entry name" value="SKA1"/>
</dbReference>
<evidence type="ECO:0000313" key="6">
    <source>
        <dbReference type="Proteomes" id="UP000036987"/>
    </source>
</evidence>
<accession>A0A0K9NL46</accession>
<dbReference type="GO" id="GO:0007059">
    <property type="term" value="P:chromosome segregation"/>
    <property type="evidence" value="ECO:0000318"/>
    <property type="project" value="GO_Central"/>
</dbReference>
<dbReference type="OrthoDB" id="5962at2759"/>
<evidence type="ECO:0000256" key="3">
    <source>
        <dbReference type="ARBA" id="ARBA00068507"/>
    </source>
</evidence>
<evidence type="ECO:0000256" key="1">
    <source>
        <dbReference type="ARBA" id="ARBA00006836"/>
    </source>
</evidence>
<keyword evidence="6" id="KW-1185">Reference proteome</keyword>
<dbReference type="FunFam" id="1.10.10.1890:FF:000002">
    <property type="entry name" value="Spindle and kinetochore-associated protein 1"/>
    <property type="match status" value="1"/>
</dbReference>